<dbReference type="InterPro" id="IPR052055">
    <property type="entry name" value="Hepadnavirus_pol/RT"/>
</dbReference>
<dbReference type="InterPro" id="IPR043502">
    <property type="entry name" value="DNA/RNA_pol_sf"/>
</dbReference>
<dbReference type="VEuPathDB" id="FungiDB:MELLADRAFT_84147"/>
<dbReference type="SUPFAM" id="SSF56672">
    <property type="entry name" value="DNA/RNA polymerases"/>
    <property type="match status" value="1"/>
</dbReference>
<dbReference type="GO" id="GO:0004523">
    <property type="term" value="F:RNA-DNA hybrid ribonuclease activity"/>
    <property type="evidence" value="ECO:0007669"/>
    <property type="project" value="InterPro"/>
</dbReference>
<dbReference type="GO" id="GO:0003676">
    <property type="term" value="F:nucleic acid binding"/>
    <property type="evidence" value="ECO:0007669"/>
    <property type="project" value="InterPro"/>
</dbReference>
<dbReference type="GeneID" id="18933369"/>
<dbReference type="PANTHER" id="PTHR33050">
    <property type="entry name" value="REVERSE TRANSCRIPTASE DOMAIN-CONTAINING PROTEIN"/>
    <property type="match status" value="1"/>
</dbReference>
<dbReference type="Gene3D" id="3.30.420.10">
    <property type="entry name" value="Ribonuclease H-like superfamily/Ribonuclease H"/>
    <property type="match status" value="1"/>
</dbReference>
<dbReference type="Pfam" id="PF13456">
    <property type="entry name" value="RVT_3"/>
    <property type="match status" value="1"/>
</dbReference>
<evidence type="ECO:0000313" key="3">
    <source>
        <dbReference type="Proteomes" id="UP000001072"/>
    </source>
</evidence>
<name>F4SBN8_MELLP</name>
<dbReference type="InterPro" id="IPR036397">
    <property type="entry name" value="RNaseH_sf"/>
</dbReference>
<dbReference type="HOGENOM" id="CLU_006058_0_3_1"/>
<feature type="domain" description="RNase H type-1" evidence="1">
    <location>
        <begin position="456"/>
        <end position="535"/>
    </location>
</feature>
<dbReference type="Proteomes" id="UP000001072">
    <property type="component" value="Unassembled WGS sequence"/>
</dbReference>
<dbReference type="InterPro" id="IPR002156">
    <property type="entry name" value="RNaseH_domain"/>
</dbReference>
<keyword evidence="3" id="KW-1185">Reference proteome</keyword>
<dbReference type="KEGG" id="mlr:MELLADRAFT_84147"/>
<dbReference type="CDD" id="cd06222">
    <property type="entry name" value="RNase_H_like"/>
    <property type="match status" value="1"/>
</dbReference>
<dbReference type="STRING" id="747676.F4SBN8"/>
<dbReference type="OrthoDB" id="198652at2759"/>
<proteinExistence type="predicted"/>
<gene>
    <name evidence="2" type="ORF">MELLADRAFT_84147</name>
</gene>
<dbReference type="PANTHER" id="PTHR33050:SF7">
    <property type="entry name" value="RIBONUCLEASE H"/>
    <property type="match status" value="1"/>
</dbReference>
<sequence>MSEGGEGGDDGDTRMNGMEDSQEICSHTAAKGLPISEISSVVVEESFKDSEQKFLQGYVWDGVNSLGSSPAIESSLFAAPFRNAPSLSEDVNTAFVLKQYNHLFKIVTPIKVDKMETLLVNHPNRPFVLSALKGLREGFWPNSSIPSSTVVDGPNHVTCGSNQTLLEEQCQEEIDKGRYSEEFTTLLLGMKVIPLLMVSKKDSTKMRVCSNMSAGRPSPNDLIDKDSIPVAYDSLRNFIPYLIQMKEKEGDVILFKSDIEGAFELFRFIFSHSIPLPQAKLLNLSDILGFPWVWKKQIFGSSLEIIGHLVDSEKMTIQLHPDKKTHIIETLKHFVSGPQHSLNNWQKLLGHASWACTSMPWGRYALQSLYKKSGNKSHRFLQIPLNKENQNDLRWLIKFFSESSGIMVLESLKWGLNEADGEFFTDACMTGVGIWEPSSRKGNYFILPPPPRNIYWAELLGVISAIGLGIRQGFKRIFVHSDNRNVVDLFSSHAPNKIVRPLFCHCVMQLVEAGADVKVVHVSADFNSAAAALSQQKLILTPEKSEVLCHAIDATEISYLKIDPFLLSGVQEVNLTTFDSSSRIWLNPNLPVRDNKSQC</sequence>
<dbReference type="InParanoid" id="F4SBN8"/>
<dbReference type="AlphaFoldDB" id="F4SBN8"/>
<dbReference type="InterPro" id="IPR044730">
    <property type="entry name" value="RNase_H-like_dom_plant"/>
</dbReference>
<evidence type="ECO:0000259" key="1">
    <source>
        <dbReference type="Pfam" id="PF13456"/>
    </source>
</evidence>
<dbReference type="RefSeq" id="XP_007418795.1">
    <property type="nucleotide sequence ID" value="XM_007418733.1"/>
</dbReference>
<dbReference type="EMBL" id="GL883192">
    <property type="protein sequence ID" value="EGF97942.1"/>
    <property type="molecule type" value="Genomic_DNA"/>
</dbReference>
<accession>F4SBN8</accession>
<reference evidence="3" key="1">
    <citation type="journal article" date="2011" name="Proc. Natl. Acad. Sci. U.S.A.">
        <title>Obligate biotrophy features unraveled by the genomic analysis of rust fungi.</title>
        <authorList>
            <person name="Duplessis S."/>
            <person name="Cuomo C.A."/>
            <person name="Lin Y.-C."/>
            <person name="Aerts A."/>
            <person name="Tisserant E."/>
            <person name="Veneault-Fourrey C."/>
            <person name="Joly D.L."/>
            <person name="Hacquard S."/>
            <person name="Amselem J."/>
            <person name="Cantarel B.L."/>
            <person name="Chiu R."/>
            <person name="Coutinho P.M."/>
            <person name="Feau N."/>
            <person name="Field M."/>
            <person name="Frey P."/>
            <person name="Gelhaye E."/>
            <person name="Goldberg J."/>
            <person name="Grabherr M.G."/>
            <person name="Kodira C.D."/>
            <person name="Kohler A."/>
            <person name="Kuees U."/>
            <person name="Lindquist E.A."/>
            <person name="Lucas S.M."/>
            <person name="Mago R."/>
            <person name="Mauceli E."/>
            <person name="Morin E."/>
            <person name="Murat C."/>
            <person name="Pangilinan J.L."/>
            <person name="Park R."/>
            <person name="Pearson M."/>
            <person name="Quesneville H."/>
            <person name="Rouhier N."/>
            <person name="Sakthikumar S."/>
            <person name="Salamov A.A."/>
            <person name="Schmutz J."/>
            <person name="Selles B."/>
            <person name="Shapiro H."/>
            <person name="Tanguay P."/>
            <person name="Tuskan G.A."/>
            <person name="Henrissat B."/>
            <person name="Van de Peer Y."/>
            <person name="Rouze P."/>
            <person name="Ellis J.G."/>
            <person name="Dodds P.N."/>
            <person name="Schein J.E."/>
            <person name="Zhong S."/>
            <person name="Hamelin R.C."/>
            <person name="Grigoriev I.V."/>
            <person name="Szabo L.J."/>
            <person name="Martin F."/>
        </authorList>
    </citation>
    <scope>NUCLEOTIDE SEQUENCE [LARGE SCALE GENOMIC DNA]</scope>
    <source>
        <strain evidence="3">98AG31 / pathotype 3-4-7</strain>
    </source>
</reference>
<evidence type="ECO:0000313" key="2">
    <source>
        <dbReference type="EMBL" id="EGF97942.1"/>
    </source>
</evidence>
<dbReference type="eggNOG" id="ENOG502S0CW">
    <property type="taxonomic scope" value="Eukaryota"/>
</dbReference>
<organism evidence="3">
    <name type="scientific">Melampsora larici-populina (strain 98AG31 / pathotype 3-4-7)</name>
    <name type="common">Poplar leaf rust fungus</name>
    <dbReference type="NCBI Taxonomy" id="747676"/>
    <lineage>
        <taxon>Eukaryota</taxon>
        <taxon>Fungi</taxon>
        <taxon>Dikarya</taxon>
        <taxon>Basidiomycota</taxon>
        <taxon>Pucciniomycotina</taxon>
        <taxon>Pucciniomycetes</taxon>
        <taxon>Pucciniales</taxon>
        <taxon>Melampsoraceae</taxon>
        <taxon>Melampsora</taxon>
    </lineage>
</organism>
<protein>
    <recommendedName>
        <fullName evidence="1">RNase H type-1 domain-containing protein</fullName>
    </recommendedName>
</protein>